<organism evidence="6 7">
    <name type="scientific">Tetrahymena thermophila (strain SB210)</name>
    <dbReference type="NCBI Taxonomy" id="312017"/>
    <lineage>
        <taxon>Eukaryota</taxon>
        <taxon>Sar</taxon>
        <taxon>Alveolata</taxon>
        <taxon>Ciliophora</taxon>
        <taxon>Intramacronucleata</taxon>
        <taxon>Oligohymenophorea</taxon>
        <taxon>Hymenostomatida</taxon>
        <taxon>Tetrahymenina</taxon>
        <taxon>Tetrahymenidae</taxon>
        <taxon>Tetrahymena</taxon>
    </lineage>
</organism>
<dbReference type="HOGENOM" id="CLU_270267_0_0_1"/>
<accession>I7LX01</accession>
<dbReference type="CDD" id="cd00174">
    <property type="entry name" value="SH3"/>
    <property type="match status" value="1"/>
</dbReference>
<dbReference type="PROSITE" id="PS50002">
    <property type="entry name" value="SH3"/>
    <property type="match status" value="1"/>
</dbReference>
<evidence type="ECO:0000256" key="4">
    <source>
        <dbReference type="SAM" id="MobiDB-lite"/>
    </source>
</evidence>
<feature type="domain" description="SH3" evidence="5">
    <location>
        <begin position="1146"/>
        <end position="1205"/>
    </location>
</feature>
<dbReference type="eggNOG" id="ENOG502SDUU">
    <property type="taxonomic scope" value="Eukaryota"/>
</dbReference>
<dbReference type="InterPro" id="IPR001452">
    <property type="entry name" value="SH3_domain"/>
</dbReference>
<dbReference type="STRING" id="312017.I7LX01"/>
<evidence type="ECO:0000256" key="3">
    <source>
        <dbReference type="SAM" id="Coils"/>
    </source>
</evidence>
<sequence length="1206" mass="139098">MFTKSNSRSALAGLNSIVNSQNDSLTSRAQHQNYAKKDLTISNSTSNLSQTIQQYQMQFSSSSQQINQNQKHKYFLNNSNNGPVQNVSSSLEKKPGSYFFKNGIQNQSKQQNQYISQQFQQLQKSFDSLQRQNSKSELNSSTSAVQNRVKTSRSIINYNLPELTRNKEYPASSRNLSPITLNQLDSEQSQFRNNLNQQENLILRNSSKSPSSILNSNNNNNNTISLKNNISSSSTSQSKILGSNINISNIFKSSNSNHLLLSNAIKKQNTSCNLASINQQQNNLNQQITSSLNNENSIKPLSSMIRQEKSSNSQNLIQRTERSNTNYEQSDPKKQKIVENIIENILNTEPSIQENINQIGLHEENRNLLNNQKKLAIELESLRNANQILSKENQELKEAIKIERDKFKEELTKLLYEINNMKQFEDLYVSEKSLNEKIQQNLKKLEDSFMNYKSDIVGLIYDTFEIVLSTKGFTTHLRSVQLSLEESQEVYRAFLKVISKKSSDLMNKLNPFVIDLEIQNELKEFGNQIKNDQKNMFFESLQSFNEKNKNFLQEKSSKQNNLKIKEEGLQKKQVSNEEKNYLEVVLNDFEDDRCQQSSSQQQKTALSQQAQSDYVNGQQQELSHLKSILTSTMSHNNFQNIQENENNNNSNKSNSSNQIKIKSVSLETKSNQEISCQYSQDQLGSSIQSSRFHQKSNQVDKIGIKLQDYISFNTNDNYQEGQIQQLNNIQEEETPSKPQQNPLDNFLLVTSSYKNDQFQINFLKEQELIQGLEDDVQHVKEAPNMQFEFLQNKQKINNQQKEFKQIQSFDQSLQQNNLNLSKQNQFQPKNFMLQLVSPSSEQSYKNIFDEKQIQEEVKNVKSQYNKNEQIHNQQDQLNQKQQQQYQQENHLINNIAQGNNQSILNSIKSQTASNLKIISNAISNKKNVNQSVGNLSKHMQQESMESQGNSNDGQLSSGQNTVIYHHSKQVSQLSQYNQSSQKNIIQNQNIQMNEDVQTINSKNQNSKDKEVDIQELSPCFSSSRMHDLDNSNSMNPLDIHKKQSHFNKSLIQNKHLNQNSIHYQPQQVQAQHNFNLNEIMSDSIQESPNNQTNQNFINSSNSQKTYEQNQLQQLNQRGTQKREFSQIESVQESQNKGDENIDSTMSGDEFVIAEYNFQAQKENDLEFSKGDKIQVLKRTQTGWWIGLCRNRIGYFPYECVSEIKFS</sequence>
<dbReference type="Proteomes" id="UP000009168">
    <property type="component" value="Unassembled WGS sequence"/>
</dbReference>
<feature type="coiled-coil region" evidence="3">
    <location>
        <begin position="365"/>
        <end position="455"/>
    </location>
</feature>
<dbReference type="EMBL" id="GG662495">
    <property type="protein sequence ID" value="EAS03184.1"/>
    <property type="molecule type" value="Genomic_DNA"/>
</dbReference>
<name>I7LX01_TETTS</name>
<keyword evidence="3" id="KW-0175">Coiled coil</keyword>
<dbReference type="OrthoDB" id="296320at2759"/>
<dbReference type="AlphaFoldDB" id="I7LX01"/>
<reference evidence="7" key="1">
    <citation type="journal article" date="2006" name="PLoS Biol.">
        <title>Macronuclear genome sequence of the ciliate Tetrahymena thermophila, a model eukaryote.</title>
        <authorList>
            <person name="Eisen J.A."/>
            <person name="Coyne R.S."/>
            <person name="Wu M."/>
            <person name="Wu D."/>
            <person name="Thiagarajan M."/>
            <person name="Wortman J.R."/>
            <person name="Badger J.H."/>
            <person name="Ren Q."/>
            <person name="Amedeo P."/>
            <person name="Jones K.M."/>
            <person name="Tallon L.J."/>
            <person name="Delcher A.L."/>
            <person name="Salzberg S.L."/>
            <person name="Silva J.C."/>
            <person name="Haas B.J."/>
            <person name="Majoros W.H."/>
            <person name="Farzad M."/>
            <person name="Carlton J.M."/>
            <person name="Smith R.K. Jr."/>
            <person name="Garg J."/>
            <person name="Pearlman R.E."/>
            <person name="Karrer K.M."/>
            <person name="Sun L."/>
            <person name="Manning G."/>
            <person name="Elde N.C."/>
            <person name="Turkewitz A.P."/>
            <person name="Asai D.J."/>
            <person name="Wilkes D.E."/>
            <person name="Wang Y."/>
            <person name="Cai H."/>
            <person name="Collins K."/>
            <person name="Stewart B.A."/>
            <person name="Lee S.R."/>
            <person name="Wilamowska K."/>
            <person name="Weinberg Z."/>
            <person name="Ruzzo W.L."/>
            <person name="Wloga D."/>
            <person name="Gaertig J."/>
            <person name="Frankel J."/>
            <person name="Tsao C.-C."/>
            <person name="Gorovsky M.A."/>
            <person name="Keeling P.J."/>
            <person name="Waller R.F."/>
            <person name="Patron N.J."/>
            <person name="Cherry J.M."/>
            <person name="Stover N.A."/>
            <person name="Krieger C.J."/>
            <person name="del Toro C."/>
            <person name="Ryder H.F."/>
            <person name="Williamson S.C."/>
            <person name="Barbeau R.A."/>
            <person name="Hamilton E.P."/>
            <person name="Orias E."/>
        </authorList>
    </citation>
    <scope>NUCLEOTIDE SEQUENCE [LARGE SCALE GENOMIC DNA]</scope>
    <source>
        <strain evidence="7">SB210</strain>
    </source>
</reference>
<evidence type="ECO:0000256" key="2">
    <source>
        <dbReference type="PROSITE-ProRule" id="PRU00192"/>
    </source>
</evidence>
<dbReference type="Pfam" id="PF00018">
    <property type="entry name" value="SH3_1"/>
    <property type="match status" value="1"/>
</dbReference>
<evidence type="ECO:0000313" key="7">
    <source>
        <dbReference type="Proteomes" id="UP000009168"/>
    </source>
</evidence>
<feature type="compositionally biased region" description="Polar residues" evidence="4">
    <location>
        <begin position="1084"/>
        <end position="1118"/>
    </location>
</feature>
<feature type="region of interest" description="Disordered" evidence="4">
    <location>
        <begin position="593"/>
        <end position="617"/>
    </location>
</feature>
<dbReference type="InParanoid" id="I7LX01"/>
<feature type="region of interest" description="Disordered" evidence="4">
    <location>
        <begin position="938"/>
        <end position="958"/>
    </location>
</feature>
<evidence type="ECO:0000313" key="6">
    <source>
        <dbReference type="EMBL" id="EAS03184.1"/>
    </source>
</evidence>
<feature type="compositionally biased region" description="Low complexity" evidence="4">
    <location>
        <begin position="595"/>
        <end position="612"/>
    </location>
</feature>
<proteinExistence type="predicted"/>
<keyword evidence="1 2" id="KW-0728">SH3 domain</keyword>
<evidence type="ECO:0000256" key="1">
    <source>
        <dbReference type="ARBA" id="ARBA00022443"/>
    </source>
</evidence>
<dbReference type="SUPFAM" id="SSF50044">
    <property type="entry name" value="SH3-domain"/>
    <property type="match status" value="1"/>
</dbReference>
<feature type="compositionally biased region" description="Polar residues" evidence="4">
    <location>
        <begin position="310"/>
        <end position="329"/>
    </location>
</feature>
<protein>
    <submittedName>
        <fullName evidence="6">Beta-Pak interactive eXchange factor Src-like 3 domain protein</fullName>
    </submittedName>
</protein>
<keyword evidence="7" id="KW-1185">Reference proteome</keyword>
<dbReference type="GeneID" id="7843860"/>
<feature type="region of interest" description="Disordered" evidence="4">
    <location>
        <begin position="306"/>
        <end position="333"/>
    </location>
</feature>
<dbReference type="RefSeq" id="XP_001023429.1">
    <property type="nucleotide sequence ID" value="XM_001023429.1"/>
</dbReference>
<dbReference type="Gene3D" id="2.30.30.40">
    <property type="entry name" value="SH3 Domains"/>
    <property type="match status" value="1"/>
</dbReference>
<evidence type="ECO:0000259" key="5">
    <source>
        <dbReference type="PROSITE" id="PS50002"/>
    </source>
</evidence>
<gene>
    <name evidence="6" type="ORF">TTHERM_00535200</name>
</gene>
<dbReference type="InterPro" id="IPR036028">
    <property type="entry name" value="SH3-like_dom_sf"/>
</dbReference>
<feature type="region of interest" description="Disordered" evidence="4">
    <location>
        <begin position="1084"/>
        <end position="1144"/>
    </location>
</feature>
<dbReference type="SMART" id="SM00326">
    <property type="entry name" value="SH3"/>
    <property type="match status" value="1"/>
</dbReference>
<dbReference type="KEGG" id="tet:TTHERM_00535200"/>